<dbReference type="Proteomes" id="UP000077315">
    <property type="component" value="Unassembled WGS sequence"/>
</dbReference>
<organism evidence="2 3">
    <name type="scientific">Phycomyces blakesleeanus (strain ATCC 8743b / DSM 1359 / FGSC 10004 / NBRC 33097 / NRRL 1555)</name>
    <dbReference type="NCBI Taxonomy" id="763407"/>
    <lineage>
        <taxon>Eukaryota</taxon>
        <taxon>Fungi</taxon>
        <taxon>Fungi incertae sedis</taxon>
        <taxon>Mucoromycota</taxon>
        <taxon>Mucoromycotina</taxon>
        <taxon>Mucoromycetes</taxon>
        <taxon>Mucorales</taxon>
        <taxon>Phycomycetaceae</taxon>
        <taxon>Phycomyces</taxon>
    </lineage>
</organism>
<dbReference type="EMBL" id="KV440987">
    <property type="protein sequence ID" value="OAD71019.1"/>
    <property type="molecule type" value="Genomic_DNA"/>
</dbReference>
<name>A0A167LST2_PHYB8</name>
<dbReference type="GeneID" id="28997410"/>
<proteinExistence type="predicted"/>
<accession>A0A167LST2</accession>
<evidence type="ECO:0000256" key="1">
    <source>
        <dbReference type="SAM" id="MobiDB-lite"/>
    </source>
</evidence>
<keyword evidence="3" id="KW-1185">Reference proteome</keyword>
<dbReference type="AlphaFoldDB" id="A0A167LST2"/>
<dbReference type="InParanoid" id="A0A167LST2"/>
<evidence type="ECO:0000313" key="3">
    <source>
        <dbReference type="Proteomes" id="UP000077315"/>
    </source>
</evidence>
<evidence type="ECO:0000313" key="2">
    <source>
        <dbReference type="EMBL" id="OAD71019.1"/>
    </source>
</evidence>
<gene>
    <name evidence="2" type="ORF">PHYBLDRAFT_171080</name>
</gene>
<dbReference type="OrthoDB" id="2286816at2759"/>
<dbReference type="VEuPathDB" id="FungiDB:PHYBLDRAFT_171080"/>
<protein>
    <submittedName>
        <fullName evidence="2">Uncharacterized protein</fullName>
    </submittedName>
</protein>
<sequence length="175" mass="20651">MSYFVNHPDDRGVSHIPVTMTQARVDFIPTRTNKTPSATFRINALINFLWKKQRGTDFNVSAEEQKLIRLQFHMYTRQCRRIMREDGILETNWGKLSSQQKLYYSLRLEELILNYQFALHKCRGQRAATLLLQEMMKAEHQTENREVQEEELSLGGAESSVAFSPPRRNMWSRRI</sequence>
<dbReference type="RefSeq" id="XP_018289059.1">
    <property type="nucleotide sequence ID" value="XM_018436504.1"/>
</dbReference>
<feature type="region of interest" description="Disordered" evidence="1">
    <location>
        <begin position="142"/>
        <end position="162"/>
    </location>
</feature>
<reference evidence="3" key="1">
    <citation type="submission" date="2015-06" db="EMBL/GenBank/DDBJ databases">
        <title>Expansion of signal transduction pathways in fungi by whole-genome duplication.</title>
        <authorList>
            <consortium name="DOE Joint Genome Institute"/>
            <person name="Corrochano L.M."/>
            <person name="Kuo A."/>
            <person name="Marcet-Houben M."/>
            <person name="Polaino S."/>
            <person name="Salamov A."/>
            <person name="Villalobos J.M."/>
            <person name="Alvarez M.I."/>
            <person name="Avalos J."/>
            <person name="Benito E.P."/>
            <person name="Benoit I."/>
            <person name="Burger G."/>
            <person name="Camino L.P."/>
            <person name="Canovas D."/>
            <person name="Cerda-Olmedo E."/>
            <person name="Cheng J.-F."/>
            <person name="Dominguez A."/>
            <person name="Elias M."/>
            <person name="Eslava A.P."/>
            <person name="Glaser F."/>
            <person name="Grimwood J."/>
            <person name="Gutierrez G."/>
            <person name="Heitman J."/>
            <person name="Henrissat B."/>
            <person name="Iturriaga E.A."/>
            <person name="Lang B.F."/>
            <person name="Lavin J.L."/>
            <person name="Lee S."/>
            <person name="Li W."/>
            <person name="Lindquist E."/>
            <person name="Lopez-Garcia S."/>
            <person name="Luque E.M."/>
            <person name="Marcos A.T."/>
            <person name="Martin J."/>
            <person name="McCluskey K."/>
            <person name="Medina H.R."/>
            <person name="Miralles-Duran A."/>
            <person name="Miyazaki A."/>
            <person name="Munoz-Torres E."/>
            <person name="Oguiza J.A."/>
            <person name="Ohm R."/>
            <person name="Olmedo M."/>
            <person name="Orejas M."/>
            <person name="Ortiz-Castellanos L."/>
            <person name="Pisabarro A.G."/>
            <person name="Rodriguez-Romero J."/>
            <person name="Ruiz-Herrera J."/>
            <person name="Ruiz-Vazquez R."/>
            <person name="Sanz C."/>
            <person name="Schackwitz W."/>
            <person name="Schmutz J."/>
            <person name="Shahriari M."/>
            <person name="Shelest E."/>
            <person name="Silva-Franco F."/>
            <person name="Soanes D."/>
            <person name="Syed K."/>
            <person name="Tagua V.G."/>
            <person name="Talbot N.J."/>
            <person name="Thon M."/>
            <person name="De vries R.P."/>
            <person name="Wiebenga A."/>
            <person name="Yadav J.S."/>
            <person name="Braun E.L."/>
            <person name="Baker S."/>
            <person name="Garre V."/>
            <person name="Horwitz B."/>
            <person name="Torres-Martinez S."/>
            <person name="Idnurm A."/>
            <person name="Herrera-Estrella A."/>
            <person name="Gabaldon T."/>
            <person name="Grigoriev I.V."/>
        </authorList>
    </citation>
    <scope>NUCLEOTIDE SEQUENCE [LARGE SCALE GENOMIC DNA]</scope>
    <source>
        <strain evidence="3">NRRL 1555(-)</strain>
    </source>
</reference>